<proteinExistence type="predicted"/>
<sequence length="371" mass="39690">MKTTVKLASLIAAVGVVAGATTASAVQPDELENLVRNEKFPGAVLVTQSTSYSAGVARRGYPAKPPVNGRVRAASNTKTFVAVVVLQLVAEGKVELDAPIEKYLPGLVRGEGIDGRKITVRQLLQHTTGLPNYTAYLELDDIEAFRDRYYEPRQLLDLALAHPANFQPGERWDYSNTNYILAGMLIERVTGRPVAEQVTKRVIQKIGLRDTYWPGVGDKTIRGPHPQGYGRAKDGEIIDITELDPSAAWAAGQLISTPSDLAKFFGALVDGRLLPAAQLSEMKKTVPADMAPGSGYGLGLTSVPLSCGGVFWGHGGDVFGFETRGGATEDGRRVTVMVTALPGTFDPANADRAHAAVLSTVDNAFCEGDKR</sequence>
<dbReference type="SUPFAM" id="SSF56601">
    <property type="entry name" value="beta-lactamase/transpeptidase-like"/>
    <property type="match status" value="1"/>
</dbReference>
<keyword evidence="3" id="KW-0378">Hydrolase</keyword>
<name>A0A1Y5X507_KIBAR</name>
<dbReference type="Proteomes" id="UP000192674">
    <property type="component" value="Unassembled WGS sequence"/>
</dbReference>
<keyword evidence="1" id="KW-0732">Signal</keyword>
<gene>
    <name evidence="3" type="ORF">SAMN05661093_01433</name>
</gene>
<dbReference type="PANTHER" id="PTHR46825">
    <property type="entry name" value="D-ALANYL-D-ALANINE-CARBOXYPEPTIDASE/ENDOPEPTIDASE AMPH"/>
    <property type="match status" value="1"/>
</dbReference>
<organism evidence="3 4">
    <name type="scientific">Kibdelosporangium aridum</name>
    <dbReference type="NCBI Taxonomy" id="2030"/>
    <lineage>
        <taxon>Bacteria</taxon>
        <taxon>Bacillati</taxon>
        <taxon>Actinomycetota</taxon>
        <taxon>Actinomycetes</taxon>
        <taxon>Pseudonocardiales</taxon>
        <taxon>Pseudonocardiaceae</taxon>
        <taxon>Kibdelosporangium</taxon>
    </lineage>
</organism>
<keyword evidence="3" id="KW-0645">Protease</keyword>
<dbReference type="EMBL" id="FWXV01000001">
    <property type="protein sequence ID" value="SMC68750.1"/>
    <property type="molecule type" value="Genomic_DNA"/>
</dbReference>
<evidence type="ECO:0000256" key="1">
    <source>
        <dbReference type="SAM" id="SignalP"/>
    </source>
</evidence>
<evidence type="ECO:0000313" key="3">
    <source>
        <dbReference type="EMBL" id="SMC68750.1"/>
    </source>
</evidence>
<evidence type="ECO:0000313" key="4">
    <source>
        <dbReference type="Proteomes" id="UP000192674"/>
    </source>
</evidence>
<dbReference type="GO" id="GO:0004180">
    <property type="term" value="F:carboxypeptidase activity"/>
    <property type="evidence" value="ECO:0007669"/>
    <property type="project" value="UniProtKB-KW"/>
</dbReference>
<dbReference type="OrthoDB" id="503788at2"/>
<dbReference type="InterPro" id="IPR001466">
    <property type="entry name" value="Beta-lactam-related"/>
</dbReference>
<feature type="signal peptide" evidence="1">
    <location>
        <begin position="1"/>
        <end position="25"/>
    </location>
</feature>
<accession>A0A1Y5X507</accession>
<dbReference type="InterPro" id="IPR050491">
    <property type="entry name" value="AmpC-like"/>
</dbReference>
<keyword evidence="4" id="KW-1185">Reference proteome</keyword>
<dbReference type="AlphaFoldDB" id="A0A1Y5X507"/>
<dbReference type="Pfam" id="PF00144">
    <property type="entry name" value="Beta-lactamase"/>
    <property type="match status" value="1"/>
</dbReference>
<dbReference type="PANTHER" id="PTHR46825:SF7">
    <property type="entry name" value="D-ALANYL-D-ALANINE CARBOXYPEPTIDASE"/>
    <property type="match status" value="1"/>
</dbReference>
<dbReference type="Gene3D" id="3.40.710.10">
    <property type="entry name" value="DD-peptidase/beta-lactamase superfamily"/>
    <property type="match status" value="1"/>
</dbReference>
<reference evidence="3 4" key="1">
    <citation type="submission" date="2017-04" db="EMBL/GenBank/DDBJ databases">
        <authorList>
            <person name="Afonso C.L."/>
            <person name="Miller P.J."/>
            <person name="Scott M.A."/>
            <person name="Spackman E."/>
            <person name="Goraichik I."/>
            <person name="Dimitrov K.M."/>
            <person name="Suarez D.L."/>
            <person name="Swayne D.E."/>
        </authorList>
    </citation>
    <scope>NUCLEOTIDE SEQUENCE [LARGE SCALE GENOMIC DNA]</scope>
    <source>
        <strain evidence="3 4">DSM 43828</strain>
    </source>
</reference>
<feature type="domain" description="Beta-lactamase-related" evidence="2">
    <location>
        <begin position="37"/>
        <end position="355"/>
    </location>
</feature>
<evidence type="ECO:0000259" key="2">
    <source>
        <dbReference type="Pfam" id="PF00144"/>
    </source>
</evidence>
<dbReference type="InterPro" id="IPR012338">
    <property type="entry name" value="Beta-lactam/transpept-like"/>
</dbReference>
<feature type="chain" id="PRO_5011966581" evidence="1">
    <location>
        <begin position="26"/>
        <end position="371"/>
    </location>
</feature>
<keyword evidence="3" id="KW-0121">Carboxypeptidase</keyword>
<dbReference type="RefSeq" id="WP_084425155.1">
    <property type="nucleotide sequence ID" value="NZ_FWXV01000001.1"/>
</dbReference>
<protein>
    <submittedName>
        <fullName evidence="3">D-alanyl-D-alanine carboxypeptidase</fullName>
    </submittedName>
</protein>